<dbReference type="EMBL" id="QXZZ01000028">
    <property type="protein sequence ID" value="RJY50361.1"/>
    <property type="molecule type" value="Genomic_DNA"/>
</dbReference>
<dbReference type="Proteomes" id="UP000277803">
    <property type="component" value="Unassembled WGS sequence"/>
</dbReference>
<dbReference type="PROSITE" id="PS50943">
    <property type="entry name" value="HTH_CROC1"/>
    <property type="match status" value="1"/>
</dbReference>
<gene>
    <name evidence="2" type="ORF">D2965_05730</name>
</gene>
<sequence>MEDSVMKQKEFTTRMYGEAIRERMQELNMSKADLIRTAEISRDTLNRALAGKSVRLSTIGDICDALGVSRDESNDFWETDYYNPKFDRP</sequence>
<protein>
    <submittedName>
        <fullName evidence="2">XRE family transcriptional regulator</fullName>
    </submittedName>
</protein>
<dbReference type="AlphaFoldDB" id="A0A3A6WIS0"/>
<feature type="domain" description="HTH cro/C1-type" evidence="1">
    <location>
        <begin position="20"/>
        <end position="73"/>
    </location>
</feature>
<comment type="caution">
    <text evidence="2">The sequence shown here is derived from an EMBL/GenBank/DDBJ whole genome shotgun (WGS) entry which is preliminary data.</text>
</comment>
<dbReference type="InterPro" id="IPR001387">
    <property type="entry name" value="Cro/C1-type_HTH"/>
</dbReference>
<dbReference type="SMART" id="SM00530">
    <property type="entry name" value="HTH_XRE"/>
    <property type="match status" value="1"/>
</dbReference>
<dbReference type="InterPro" id="IPR010982">
    <property type="entry name" value="Lambda_DNA-bd_dom_sf"/>
</dbReference>
<accession>A0A3A6WIS0</accession>
<evidence type="ECO:0000313" key="2">
    <source>
        <dbReference type="EMBL" id="RJY50361.1"/>
    </source>
</evidence>
<name>A0A3A6WIS0_9FIRM</name>
<dbReference type="Pfam" id="PF13443">
    <property type="entry name" value="HTH_26"/>
    <property type="match status" value="1"/>
</dbReference>
<evidence type="ECO:0000259" key="1">
    <source>
        <dbReference type="PROSITE" id="PS50943"/>
    </source>
</evidence>
<dbReference type="CDD" id="cd00093">
    <property type="entry name" value="HTH_XRE"/>
    <property type="match status" value="1"/>
</dbReference>
<dbReference type="GO" id="GO:0003677">
    <property type="term" value="F:DNA binding"/>
    <property type="evidence" value="ECO:0007669"/>
    <property type="project" value="InterPro"/>
</dbReference>
<dbReference type="SUPFAM" id="SSF47413">
    <property type="entry name" value="lambda repressor-like DNA-binding domains"/>
    <property type="match status" value="1"/>
</dbReference>
<organism evidence="2 3">
    <name type="scientific">Veillonella atypica</name>
    <dbReference type="NCBI Taxonomy" id="39777"/>
    <lineage>
        <taxon>Bacteria</taxon>
        <taxon>Bacillati</taxon>
        <taxon>Bacillota</taxon>
        <taxon>Negativicutes</taxon>
        <taxon>Veillonellales</taxon>
        <taxon>Veillonellaceae</taxon>
        <taxon>Veillonella</taxon>
    </lineage>
</organism>
<reference evidence="2 3" key="1">
    <citation type="submission" date="2018-09" db="EMBL/GenBank/DDBJ databases">
        <title>Genome sequence of Veillonella atypica isolated from periodontal Korean patients.</title>
        <authorList>
            <person name="Lee J.-H."/>
            <person name="Moon J.-H."/>
            <person name="Shin S.-Y."/>
        </authorList>
    </citation>
    <scope>NUCLEOTIDE SEQUENCE [LARGE SCALE GENOMIC DNA]</scope>
    <source>
        <strain evidence="2 3">KHUD_V1</strain>
    </source>
</reference>
<proteinExistence type="predicted"/>
<evidence type="ECO:0000313" key="3">
    <source>
        <dbReference type="Proteomes" id="UP000277803"/>
    </source>
</evidence>
<dbReference type="Gene3D" id="1.10.260.40">
    <property type="entry name" value="lambda repressor-like DNA-binding domains"/>
    <property type="match status" value="1"/>
</dbReference>
<dbReference type="RefSeq" id="WP_119982579.1">
    <property type="nucleotide sequence ID" value="NZ_QXZZ01000028.1"/>
</dbReference>